<feature type="compositionally biased region" description="Low complexity" evidence="1">
    <location>
        <begin position="187"/>
        <end position="213"/>
    </location>
</feature>
<feature type="compositionally biased region" description="Basic residues" evidence="1">
    <location>
        <begin position="253"/>
        <end position="263"/>
    </location>
</feature>
<sequence>MKDYDSSDTPAARARGGRMRIPRSRGAASGFLLILLGLWGALVPFIGPYFDFAFTPDQVWAWTTARGWLEVLPGVVTVVGGFLMLTSRNRATAMLGGWLTVAAGAWFVIGRALAGPLGLGNAGAPVATNDTKRVWLELTYFYGLGALIVFLGAIAIGRLSVRSARDIAYAQRPVETTTTGSQPVIEQPVRQDPVVGQQPVGQQPVGQQTGYGPAADQPVGQQTGYGPAADQPVGQQTGYGPVAGQQQVEAAPRRRGLLSRLRNRGGGNTLAHR</sequence>
<proteinExistence type="predicted"/>
<evidence type="ECO:0000313" key="3">
    <source>
        <dbReference type="EMBL" id="MCZ8381554.1"/>
    </source>
</evidence>
<keyword evidence="2" id="KW-0812">Transmembrane</keyword>
<feature type="compositionally biased region" description="Polar residues" evidence="1">
    <location>
        <begin position="233"/>
        <end position="248"/>
    </location>
</feature>
<feature type="compositionally biased region" description="Gly residues" evidence="1">
    <location>
        <begin position="264"/>
        <end position="273"/>
    </location>
</feature>
<evidence type="ECO:0008006" key="5">
    <source>
        <dbReference type="Google" id="ProtNLM"/>
    </source>
</evidence>
<organism evidence="3 4">
    <name type="scientific">Mycobacterium hippophais</name>
    <dbReference type="NCBI Taxonomy" id="3016340"/>
    <lineage>
        <taxon>Bacteria</taxon>
        <taxon>Bacillati</taxon>
        <taxon>Actinomycetota</taxon>
        <taxon>Actinomycetes</taxon>
        <taxon>Mycobacteriales</taxon>
        <taxon>Mycobacteriaceae</taxon>
        <taxon>Mycobacterium</taxon>
    </lineage>
</organism>
<feature type="compositionally biased region" description="Polar residues" evidence="1">
    <location>
        <begin position="175"/>
        <end position="184"/>
    </location>
</feature>
<feature type="transmembrane region" description="Helical" evidence="2">
    <location>
        <begin position="97"/>
        <end position="119"/>
    </location>
</feature>
<keyword evidence="2" id="KW-0472">Membrane</keyword>
<feature type="transmembrane region" description="Helical" evidence="2">
    <location>
        <begin position="139"/>
        <end position="161"/>
    </location>
</feature>
<protein>
    <recommendedName>
        <fullName evidence="5">Secreted protein</fullName>
    </recommendedName>
</protein>
<feature type="transmembrane region" description="Helical" evidence="2">
    <location>
        <begin position="27"/>
        <end position="47"/>
    </location>
</feature>
<reference evidence="3" key="1">
    <citation type="submission" date="2022-12" db="EMBL/GenBank/DDBJ databases">
        <authorList>
            <person name="Deng Y."/>
            <person name="Zhang Y.-Q."/>
        </authorList>
    </citation>
    <scope>NUCLEOTIDE SEQUENCE</scope>
    <source>
        <strain evidence="3">CPCC 205372</strain>
    </source>
</reference>
<dbReference type="RefSeq" id="WP_269896091.1">
    <property type="nucleotide sequence ID" value="NZ_JAPZPY010000012.1"/>
</dbReference>
<evidence type="ECO:0000256" key="1">
    <source>
        <dbReference type="SAM" id="MobiDB-lite"/>
    </source>
</evidence>
<gene>
    <name evidence="3" type="ORF">O6P37_22025</name>
</gene>
<evidence type="ECO:0000313" key="4">
    <source>
        <dbReference type="Proteomes" id="UP001142153"/>
    </source>
</evidence>
<comment type="caution">
    <text evidence="3">The sequence shown here is derived from an EMBL/GenBank/DDBJ whole genome shotgun (WGS) entry which is preliminary data.</text>
</comment>
<feature type="region of interest" description="Disordered" evidence="1">
    <location>
        <begin position="175"/>
        <end position="273"/>
    </location>
</feature>
<name>A0ABT4PY95_9MYCO</name>
<dbReference type="Proteomes" id="UP001142153">
    <property type="component" value="Unassembled WGS sequence"/>
</dbReference>
<keyword evidence="4" id="KW-1185">Reference proteome</keyword>
<dbReference type="EMBL" id="JAPZPY010000012">
    <property type="protein sequence ID" value="MCZ8381554.1"/>
    <property type="molecule type" value="Genomic_DNA"/>
</dbReference>
<feature type="transmembrane region" description="Helical" evidence="2">
    <location>
        <begin position="67"/>
        <end position="85"/>
    </location>
</feature>
<accession>A0ABT4PY95</accession>
<evidence type="ECO:0000256" key="2">
    <source>
        <dbReference type="SAM" id="Phobius"/>
    </source>
</evidence>
<keyword evidence="2" id="KW-1133">Transmembrane helix</keyword>